<dbReference type="InterPro" id="IPR050410">
    <property type="entry name" value="CCR4/nocturin_mRNA_transcr"/>
</dbReference>
<evidence type="ECO:0000313" key="2">
    <source>
        <dbReference type="EMBL" id="CAH2350550.1"/>
    </source>
</evidence>
<comment type="caution">
    <text evidence="2">The sequence shown here is derived from an EMBL/GenBank/DDBJ whole genome shotgun (WGS) entry which is preliminary data.</text>
</comment>
<accession>A0A9P0VW18</accession>
<keyword evidence="2" id="KW-0378">Hydrolase</keyword>
<evidence type="ECO:0000313" key="3">
    <source>
        <dbReference type="Proteomes" id="UP000837801"/>
    </source>
</evidence>
<keyword evidence="3" id="KW-1185">Reference proteome</keyword>
<dbReference type="InterPro" id="IPR036691">
    <property type="entry name" value="Endo/exonu/phosph_ase_sf"/>
</dbReference>
<dbReference type="Proteomes" id="UP000837801">
    <property type="component" value="Unassembled WGS sequence"/>
</dbReference>
<dbReference type="GO" id="GO:0000175">
    <property type="term" value="F:3'-5'-RNA exonuclease activity"/>
    <property type="evidence" value="ECO:0007669"/>
    <property type="project" value="TreeGrafter"/>
</dbReference>
<dbReference type="SUPFAM" id="SSF56219">
    <property type="entry name" value="DNase I-like"/>
    <property type="match status" value="1"/>
</dbReference>
<dbReference type="InterPro" id="IPR005135">
    <property type="entry name" value="Endo/exonuclease/phosphatase"/>
</dbReference>
<keyword evidence="2" id="KW-0540">Nuclease</keyword>
<organism evidence="2 3">
    <name type="scientific">[Candida] railenensis</name>
    <dbReference type="NCBI Taxonomy" id="45579"/>
    <lineage>
        <taxon>Eukaryota</taxon>
        <taxon>Fungi</taxon>
        <taxon>Dikarya</taxon>
        <taxon>Ascomycota</taxon>
        <taxon>Saccharomycotina</taxon>
        <taxon>Pichiomycetes</taxon>
        <taxon>Debaryomycetaceae</taxon>
        <taxon>Kurtzmaniella</taxon>
    </lineage>
</organism>
<feature type="domain" description="Endonuclease/exonuclease/phosphatase" evidence="1">
    <location>
        <begin position="94"/>
        <end position="385"/>
    </location>
</feature>
<dbReference type="EMBL" id="CAKXYY010000001">
    <property type="protein sequence ID" value="CAH2350550.1"/>
    <property type="molecule type" value="Genomic_DNA"/>
</dbReference>
<sequence length="395" mass="46180">MSLCKKLIKPTVLRRFSSNSISPHTTKSPPIDFDATKYRKWIDLNSSKSSNGTSNNNISVLSYNLLSQHYMWNQVFGYLNEDYLDWYGYRFPLINQSIQQFACDIMCFQELECRVFYEHWAENIIPGKNYESLYLRKPEPTYWGDQPLDCMDGVAIAVNTDRFEILDSQELNYGEFIKEHPDEFDFTEDLQNRVIPRNTVALLVKLLDKETNERIYVTNTHLYWSPKFNDVKVLQTKILLLVLQEFIEPQDLKAPRIIMCGDFNSTPTSNVYKLLETGKLDTTLSEEFLPYNYGSSKFCNQSMVDGIIYNPFNLETAYRPILDDTLEDDYLQFTSYTKSLTAILDHIWYSTKNFEVERILGEVDKKYLDSLEIKGFPNSQFPSDHIPLVTEIGYK</sequence>
<reference evidence="2" key="1">
    <citation type="submission" date="2022-03" db="EMBL/GenBank/DDBJ databases">
        <authorList>
            <person name="Legras J.-L."/>
            <person name="Devillers H."/>
            <person name="Grondin C."/>
        </authorList>
    </citation>
    <scope>NUCLEOTIDE SEQUENCE</scope>
    <source>
        <strain evidence="2">CLIB 1423</strain>
    </source>
</reference>
<evidence type="ECO:0000259" key="1">
    <source>
        <dbReference type="Pfam" id="PF03372"/>
    </source>
</evidence>
<gene>
    <name evidence="2" type="ORF">CLIB1423_01S12640</name>
</gene>
<keyword evidence="2" id="KW-0269">Exonuclease</keyword>
<dbReference type="AlphaFoldDB" id="A0A9P0VW18"/>
<dbReference type="Pfam" id="PF03372">
    <property type="entry name" value="Exo_endo_phos"/>
    <property type="match status" value="1"/>
</dbReference>
<dbReference type="PANTHER" id="PTHR12121:SF100">
    <property type="entry name" value="POLY(A)-SPECIFIC RIBONUCLEASE"/>
    <property type="match status" value="1"/>
</dbReference>
<proteinExistence type="predicted"/>
<dbReference type="Gene3D" id="3.60.10.10">
    <property type="entry name" value="Endonuclease/exonuclease/phosphatase"/>
    <property type="match status" value="1"/>
</dbReference>
<dbReference type="PANTHER" id="PTHR12121">
    <property type="entry name" value="CARBON CATABOLITE REPRESSOR PROTEIN 4"/>
    <property type="match status" value="1"/>
</dbReference>
<name>A0A9P0VW18_9ASCO</name>
<protein>
    <submittedName>
        <fullName evidence="2">RNA exonuclease Ngl1p</fullName>
    </submittedName>
</protein>
<dbReference type="OrthoDB" id="428734at2759"/>